<dbReference type="GO" id="GO:0003677">
    <property type="term" value="F:DNA binding"/>
    <property type="evidence" value="ECO:0007669"/>
    <property type="project" value="InterPro"/>
</dbReference>
<dbReference type="Gene3D" id="3.40.50.150">
    <property type="entry name" value="Vaccinia Virus protein VP39"/>
    <property type="match status" value="1"/>
</dbReference>
<evidence type="ECO:0000256" key="6">
    <source>
        <dbReference type="ARBA" id="ARBA00022747"/>
    </source>
</evidence>
<evidence type="ECO:0000256" key="1">
    <source>
        <dbReference type="ARBA" id="ARBA00006594"/>
    </source>
</evidence>
<feature type="domain" description="N6 adenine-specific DNA methyltransferase N-terminal" evidence="9">
    <location>
        <begin position="7"/>
        <end position="137"/>
    </location>
</feature>
<dbReference type="Proteomes" id="UP000663722">
    <property type="component" value="Chromosome"/>
</dbReference>
<keyword evidence="11" id="KW-1185">Reference proteome</keyword>
<protein>
    <recommendedName>
        <fullName evidence="2">site-specific DNA-methyltransferase (adenine-specific)</fullName>
        <ecNumber evidence="2">2.1.1.72</ecNumber>
    </recommendedName>
</protein>
<dbReference type="GO" id="GO:0032259">
    <property type="term" value="P:methylation"/>
    <property type="evidence" value="ECO:0007669"/>
    <property type="project" value="UniProtKB-KW"/>
</dbReference>
<dbReference type="PRINTS" id="PR00507">
    <property type="entry name" value="N12N6MTFRASE"/>
</dbReference>
<dbReference type="KEGG" id="dmm:dnm_002110"/>
<dbReference type="SUPFAM" id="SSF53335">
    <property type="entry name" value="S-adenosyl-L-methionine-dependent methyltransferases"/>
    <property type="match status" value="1"/>
</dbReference>
<comment type="similarity">
    <text evidence="1">Belongs to the N(4)/N(6)-methyltransferase family.</text>
</comment>
<dbReference type="GO" id="GO:0009007">
    <property type="term" value="F:site-specific DNA-methyltransferase (adenine-specific) activity"/>
    <property type="evidence" value="ECO:0007669"/>
    <property type="project" value="UniProtKB-EC"/>
</dbReference>
<name>A0A975BEU1_9BACT</name>
<reference evidence="10" key="1">
    <citation type="journal article" date="2021" name="Microb. Physiol.">
        <title>Proteogenomic Insights into the Physiology of Marine, Sulfate-Reducing, Filamentous Desulfonema limicola and Desulfonema magnum.</title>
        <authorList>
            <person name="Schnaars V."/>
            <person name="Wohlbrand L."/>
            <person name="Scheve S."/>
            <person name="Hinrichs C."/>
            <person name="Reinhardt R."/>
            <person name="Rabus R."/>
        </authorList>
    </citation>
    <scope>NUCLEOTIDE SEQUENCE</scope>
    <source>
        <strain evidence="10">4be13</strain>
    </source>
</reference>
<gene>
    <name evidence="10" type="ORF">dnm_002110</name>
</gene>
<dbReference type="RefSeq" id="WP_207680806.1">
    <property type="nucleotide sequence ID" value="NZ_CP061800.1"/>
</dbReference>
<evidence type="ECO:0000256" key="2">
    <source>
        <dbReference type="ARBA" id="ARBA00011900"/>
    </source>
</evidence>
<dbReference type="AlphaFoldDB" id="A0A975BEU1"/>
<dbReference type="Pfam" id="PF12161">
    <property type="entry name" value="HsdM_N"/>
    <property type="match status" value="1"/>
</dbReference>
<dbReference type="GO" id="GO:0009307">
    <property type="term" value="P:DNA restriction-modification system"/>
    <property type="evidence" value="ECO:0007669"/>
    <property type="project" value="UniProtKB-KW"/>
</dbReference>
<dbReference type="Pfam" id="PF02384">
    <property type="entry name" value="N6_Mtase"/>
    <property type="match status" value="1"/>
</dbReference>
<dbReference type="EMBL" id="CP061800">
    <property type="protein sequence ID" value="QTA84217.1"/>
    <property type="molecule type" value="Genomic_DNA"/>
</dbReference>
<comment type="catalytic activity">
    <reaction evidence="7">
        <text>a 2'-deoxyadenosine in DNA + S-adenosyl-L-methionine = an N(6)-methyl-2'-deoxyadenosine in DNA + S-adenosyl-L-homocysteine + H(+)</text>
        <dbReference type="Rhea" id="RHEA:15197"/>
        <dbReference type="Rhea" id="RHEA-COMP:12418"/>
        <dbReference type="Rhea" id="RHEA-COMP:12419"/>
        <dbReference type="ChEBI" id="CHEBI:15378"/>
        <dbReference type="ChEBI" id="CHEBI:57856"/>
        <dbReference type="ChEBI" id="CHEBI:59789"/>
        <dbReference type="ChEBI" id="CHEBI:90615"/>
        <dbReference type="ChEBI" id="CHEBI:90616"/>
        <dbReference type="EC" id="2.1.1.72"/>
    </reaction>
</comment>
<keyword evidence="4" id="KW-0808">Transferase</keyword>
<dbReference type="InterPro" id="IPR052916">
    <property type="entry name" value="Type-I_RE_MTase_Subunit"/>
</dbReference>
<dbReference type="EC" id="2.1.1.72" evidence="2"/>
<evidence type="ECO:0000259" key="9">
    <source>
        <dbReference type="Pfam" id="PF12161"/>
    </source>
</evidence>
<keyword evidence="3 10" id="KW-0489">Methyltransferase</keyword>
<accession>A0A975BEU1</accession>
<evidence type="ECO:0000256" key="5">
    <source>
        <dbReference type="ARBA" id="ARBA00022691"/>
    </source>
</evidence>
<proteinExistence type="inferred from homology"/>
<evidence type="ECO:0000259" key="8">
    <source>
        <dbReference type="Pfam" id="PF02384"/>
    </source>
</evidence>
<dbReference type="InterPro" id="IPR029063">
    <property type="entry name" value="SAM-dependent_MTases_sf"/>
</dbReference>
<dbReference type="PANTHER" id="PTHR42998">
    <property type="entry name" value="TYPE I RESTRICTION ENZYME HINDVIIP M PROTEIN-RELATED"/>
    <property type="match status" value="1"/>
</dbReference>
<evidence type="ECO:0000256" key="7">
    <source>
        <dbReference type="ARBA" id="ARBA00047942"/>
    </source>
</evidence>
<keyword evidence="5" id="KW-0949">S-adenosyl-L-methionine</keyword>
<dbReference type="PANTHER" id="PTHR42998:SF1">
    <property type="entry name" value="TYPE I RESTRICTION ENZYME HINDI METHYLASE SUBUNIT"/>
    <property type="match status" value="1"/>
</dbReference>
<organism evidence="10 11">
    <name type="scientific">Desulfonema magnum</name>
    <dbReference type="NCBI Taxonomy" id="45655"/>
    <lineage>
        <taxon>Bacteria</taxon>
        <taxon>Pseudomonadati</taxon>
        <taxon>Thermodesulfobacteriota</taxon>
        <taxon>Desulfobacteria</taxon>
        <taxon>Desulfobacterales</taxon>
        <taxon>Desulfococcaceae</taxon>
        <taxon>Desulfonema</taxon>
    </lineage>
</organism>
<dbReference type="REBASE" id="468753">
    <property type="entry name" value="M.Dma2077ORF2110P"/>
</dbReference>
<evidence type="ECO:0000313" key="11">
    <source>
        <dbReference type="Proteomes" id="UP000663722"/>
    </source>
</evidence>
<dbReference type="InterPro" id="IPR003356">
    <property type="entry name" value="DNA_methylase_A-5"/>
</dbReference>
<sequence>MQDITKLENDLWEAADQLRANSKLTASEYSMPVLGLIFLRHAFNRFKTVKEKIEANLPSRGGRKRRIIKADFEKENAIFLPENARFDFLAELPEDETPGKAINDAMKIIEEEYENLKGALPKNYTIFEDDLLQELLRIFNREALQTAAGDVFGRIYEYFLNKFAMTGAQEGGEFFTPISLVQTIVNVIEPDHGIVFDPACGSGGMFVQTGYFIESKGENTQKKVTFFGQEKAETNTRLAMMNLAVHGLEINISQENTFYGDHYELTGKCDFVMANPPFNVDGVDAKKVKNDPRLPFGLPGMNKKTKALSNANYLWIQYFYSYLNEKGRAGFVMASSASDAGHSDKLIREKLVNTGHADVIISIGTNFFYTRSLPCTLWFFDKGKSEDLQDKVLMIDARNIYRKVTRKINDFTPEQLKNITSVVWLYRGESDKYLKLIQEYLDAYNANASEIKGKIQAFETCADAIGEKLAAYYDLKCGDGLGAIFNKKLCDAYHEKLGALRSDYKSYQKEGKTLIQAITRYNEWFSKNQPDFSGKIKSVNDQQHKIYKRFQPVSDKIRALGKNTDHVYKLNTRVAEYAEKEMGSRKDADWNNKEMTQLLKDLDRLRKKAIESLKGTLYFYKQVIRLQSRFPDARFADVEGLCKQVDRSEIEENDWSLTPGRYVGVAVQEEEDFDFEERLREIHVEIEGLNEEAVVLAEMIRSDFEALMG</sequence>
<dbReference type="GO" id="GO:0008170">
    <property type="term" value="F:N-methyltransferase activity"/>
    <property type="evidence" value="ECO:0007669"/>
    <property type="project" value="InterPro"/>
</dbReference>
<dbReference type="Gene3D" id="1.20.1260.30">
    <property type="match status" value="1"/>
</dbReference>
<evidence type="ECO:0000256" key="4">
    <source>
        <dbReference type="ARBA" id="ARBA00022679"/>
    </source>
</evidence>
<dbReference type="InterPro" id="IPR038333">
    <property type="entry name" value="T1MK-like_N_sf"/>
</dbReference>
<feature type="domain" description="DNA methylase adenine-specific" evidence="8">
    <location>
        <begin position="149"/>
        <end position="436"/>
    </location>
</feature>
<evidence type="ECO:0000256" key="3">
    <source>
        <dbReference type="ARBA" id="ARBA00022603"/>
    </source>
</evidence>
<evidence type="ECO:0000313" key="10">
    <source>
        <dbReference type="EMBL" id="QTA84217.1"/>
    </source>
</evidence>
<keyword evidence="6" id="KW-0680">Restriction system</keyword>
<dbReference type="InterPro" id="IPR022749">
    <property type="entry name" value="D12N6_MeTrfase_N"/>
</dbReference>